<keyword evidence="3" id="KW-0479">Metal-binding</keyword>
<feature type="domain" description="Hcy-binding" evidence="4">
    <location>
        <begin position="1"/>
        <end position="292"/>
    </location>
</feature>
<feature type="binding site" evidence="3">
    <location>
        <position position="277"/>
    </location>
    <ligand>
        <name>Zn(2+)</name>
        <dbReference type="ChEBI" id="CHEBI:29105"/>
    </ligand>
</feature>
<dbReference type="SUPFAM" id="SSF82282">
    <property type="entry name" value="Homocysteine S-methyltransferase"/>
    <property type="match status" value="1"/>
</dbReference>
<organism evidence="5 6">
    <name type="scientific">Solirubrobacter deserti</name>
    <dbReference type="NCBI Taxonomy" id="2282478"/>
    <lineage>
        <taxon>Bacteria</taxon>
        <taxon>Bacillati</taxon>
        <taxon>Actinomycetota</taxon>
        <taxon>Thermoleophilia</taxon>
        <taxon>Solirubrobacterales</taxon>
        <taxon>Solirubrobacteraceae</taxon>
        <taxon>Solirubrobacter</taxon>
    </lineage>
</organism>
<feature type="binding site" evidence="3">
    <location>
        <position position="278"/>
    </location>
    <ligand>
        <name>Zn(2+)</name>
        <dbReference type="ChEBI" id="CHEBI:29105"/>
    </ligand>
</feature>
<keyword evidence="2 3" id="KW-0808">Transferase</keyword>
<sequence>MLPHLSDDLYLTDGGIETVLIFDEGLDLPLFAAFPLLEHEEGLAVLRRYYTPFVELAAAHDAGFVAETPTWRASPRWAKELGYSNAQLDQLNRRAVELMAELRERYPRVLISGCVGPSDDGYNPTALLTAEEAEAYHAVQIGSFAAADMVTAITMTYAAEAIGIVRAAARAGLPAVISFTVETDGRLPSGQALGDAIAEVDAAAWPAYYMVNCAHPTHFEAVLDGPWASRVRGVRANASTLSHAELDEAEELDAGDPADLAARYATLPLTLNVVGGCCGTDVRHVAAIADELKGARHV</sequence>
<name>A0ABT4RW02_9ACTN</name>
<dbReference type="PANTHER" id="PTHR11103">
    <property type="entry name" value="SLR1189 PROTEIN"/>
    <property type="match status" value="1"/>
</dbReference>
<accession>A0ABT4RW02</accession>
<evidence type="ECO:0000313" key="6">
    <source>
        <dbReference type="Proteomes" id="UP001147700"/>
    </source>
</evidence>
<dbReference type="PANTHER" id="PTHR11103:SF18">
    <property type="entry name" value="SLR1189 PROTEIN"/>
    <property type="match status" value="1"/>
</dbReference>
<feature type="binding site" evidence="3">
    <location>
        <position position="213"/>
    </location>
    <ligand>
        <name>Zn(2+)</name>
        <dbReference type="ChEBI" id="CHEBI:29105"/>
    </ligand>
</feature>
<comment type="cofactor">
    <cofactor evidence="3">
        <name>Zn(2+)</name>
        <dbReference type="ChEBI" id="CHEBI:29105"/>
    </cofactor>
</comment>
<dbReference type="InterPro" id="IPR003726">
    <property type="entry name" value="HCY_dom"/>
</dbReference>
<keyword evidence="3" id="KW-0862">Zinc</keyword>
<keyword evidence="1 3" id="KW-0489">Methyltransferase</keyword>
<gene>
    <name evidence="5" type="ORF">OJ962_33355</name>
</gene>
<dbReference type="PROSITE" id="PS50970">
    <property type="entry name" value="HCY"/>
    <property type="match status" value="1"/>
</dbReference>
<dbReference type="EMBL" id="JAPCID010000089">
    <property type="protein sequence ID" value="MDA0142420.1"/>
    <property type="molecule type" value="Genomic_DNA"/>
</dbReference>
<keyword evidence="6" id="KW-1185">Reference proteome</keyword>
<evidence type="ECO:0000256" key="1">
    <source>
        <dbReference type="ARBA" id="ARBA00022603"/>
    </source>
</evidence>
<dbReference type="InterPro" id="IPR036589">
    <property type="entry name" value="HCY_dom_sf"/>
</dbReference>
<reference evidence="5" key="1">
    <citation type="submission" date="2022-10" db="EMBL/GenBank/DDBJ databases">
        <title>The WGS of Solirubrobacter sp. CPCC 204708.</title>
        <authorList>
            <person name="Jiang Z."/>
        </authorList>
    </citation>
    <scope>NUCLEOTIDE SEQUENCE</scope>
    <source>
        <strain evidence="5">CPCC 204708</strain>
    </source>
</reference>
<evidence type="ECO:0000256" key="3">
    <source>
        <dbReference type="PROSITE-ProRule" id="PRU00333"/>
    </source>
</evidence>
<dbReference type="Pfam" id="PF02574">
    <property type="entry name" value="S-methyl_trans"/>
    <property type="match status" value="1"/>
</dbReference>
<dbReference type="Proteomes" id="UP001147700">
    <property type="component" value="Unassembled WGS sequence"/>
</dbReference>
<proteinExistence type="predicted"/>
<evidence type="ECO:0000256" key="2">
    <source>
        <dbReference type="ARBA" id="ARBA00022679"/>
    </source>
</evidence>
<evidence type="ECO:0000259" key="4">
    <source>
        <dbReference type="PROSITE" id="PS50970"/>
    </source>
</evidence>
<evidence type="ECO:0000313" key="5">
    <source>
        <dbReference type="EMBL" id="MDA0142420.1"/>
    </source>
</evidence>
<protein>
    <submittedName>
        <fullName evidence="5">Homocysteine S-methyltransferase family protein</fullName>
    </submittedName>
</protein>
<dbReference type="Gene3D" id="3.20.20.330">
    <property type="entry name" value="Homocysteine-binding-like domain"/>
    <property type="match status" value="1"/>
</dbReference>
<comment type="caution">
    <text evidence="5">The sequence shown here is derived from an EMBL/GenBank/DDBJ whole genome shotgun (WGS) entry which is preliminary data.</text>
</comment>
<dbReference type="RefSeq" id="WP_202958318.1">
    <property type="nucleotide sequence ID" value="NZ_JAPCID010000089.1"/>
</dbReference>